<feature type="active site" description="Proton donor" evidence="12">
    <location>
        <position position="113"/>
    </location>
</feature>
<name>A0A1L6TFX3_PISSA</name>
<dbReference type="GO" id="GO:0016616">
    <property type="term" value="F:oxidoreductase activity, acting on the CH-OH group of donors, NAD or NADP as acceptor"/>
    <property type="evidence" value="ECO:0007669"/>
    <property type="project" value="InterPro"/>
</dbReference>
<keyword evidence="8 16" id="KW-0456">Lyase</keyword>
<protein>
    <recommendedName>
        <fullName evidence="11">Malolactic enzyme</fullName>
        <ecNumber evidence="10">4.1.1.101</ecNumber>
    </recommendedName>
</protein>
<dbReference type="InterPro" id="IPR012301">
    <property type="entry name" value="Malic_N_dom"/>
</dbReference>
<dbReference type="RefSeq" id="WP_017376241.1">
    <property type="nucleotide sequence ID" value="NZ_CP012508.1"/>
</dbReference>
<dbReference type="FunFam" id="3.40.50.10380:FF:000001">
    <property type="entry name" value="NAD-dependent malic enzyme"/>
    <property type="match status" value="1"/>
</dbReference>
<evidence type="ECO:0000256" key="2">
    <source>
        <dbReference type="ARBA" id="ARBA00008785"/>
    </source>
</evidence>
<evidence type="ECO:0000256" key="4">
    <source>
        <dbReference type="ARBA" id="ARBA00022723"/>
    </source>
</evidence>
<dbReference type="EMBL" id="CP012508">
    <property type="protein sequence ID" value="ALB21281.1"/>
    <property type="molecule type" value="Genomic_DNA"/>
</dbReference>
<dbReference type="PANTHER" id="PTHR23406">
    <property type="entry name" value="MALIC ENZYME-RELATED"/>
    <property type="match status" value="1"/>
</dbReference>
<organism evidence="16 17">
    <name type="scientific">Piscirickettsia salmonis</name>
    <dbReference type="NCBI Taxonomy" id="1238"/>
    <lineage>
        <taxon>Bacteria</taxon>
        <taxon>Pseudomonadati</taxon>
        <taxon>Pseudomonadota</taxon>
        <taxon>Gammaproteobacteria</taxon>
        <taxon>Thiotrichales</taxon>
        <taxon>Piscirickettsiaceae</taxon>
        <taxon>Piscirickettsia</taxon>
    </lineage>
</organism>
<dbReference type="Pfam" id="PF00390">
    <property type="entry name" value="malic"/>
    <property type="match status" value="1"/>
</dbReference>
<dbReference type="InterPro" id="IPR015884">
    <property type="entry name" value="Malic_enzyme_CS"/>
</dbReference>
<evidence type="ECO:0000256" key="8">
    <source>
        <dbReference type="ARBA" id="ARBA00023239"/>
    </source>
</evidence>
<dbReference type="GO" id="GO:0006108">
    <property type="term" value="P:malate metabolic process"/>
    <property type="evidence" value="ECO:0007669"/>
    <property type="project" value="TreeGrafter"/>
</dbReference>
<dbReference type="Gene3D" id="3.40.50.720">
    <property type="entry name" value="NAD(P)-binding Rossmann-like Domain"/>
    <property type="match status" value="1"/>
</dbReference>
<dbReference type="Gene3D" id="3.40.50.10380">
    <property type="entry name" value="Malic enzyme, N-terminal domain"/>
    <property type="match status" value="1"/>
</dbReference>
<feature type="binding site" evidence="13">
    <location>
        <position position="473"/>
    </location>
    <ligand>
        <name>(S)-malate</name>
        <dbReference type="ChEBI" id="CHEBI:15589"/>
    </ligand>
</feature>
<comment type="cofactor">
    <cofactor evidence="14">
        <name>Mg(2+)</name>
        <dbReference type="ChEBI" id="CHEBI:18420"/>
    </cofactor>
    <cofactor evidence="14">
        <name>Mn(2+)</name>
        <dbReference type="ChEBI" id="CHEBI:29035"/>
    </cofactor>
    <text evidence="14">Divalent metal cations. Prefers magnesium or manganese.</text>
</comment>
<comment type="cofactor">
    <cofactor evidence="1">
        <name>Mn(2+)</name>
        <dbReference type="ChEBI" id="CHEBI:29035"/>
    </cofactor>
</comment>
<evidence type="ECO:0000256" key="1">
    <source>
        <dbReference type="ARBA" id="ARBA00001936"/>
    </source>
</evidence>
<dbReference type="SMART" id="SM01274">
    <property type="entry name" value="malic"/>
    <property type="match status" value="1"/>
</dbReference>
<feature type="binding site" evidence="14">
    <location>
        <position position="255"/>
    </location>
    <ligand>
        <name>a divalent metal cation</name>
        <dbReference type="ChEBI" id="CHEBI:60240"/>
    </ligand>
</feature>
<evidence type="ECO:0000256" key="6">
    <source>
        <dbReference type="ARBA" id="ARBA00023027"/>
    </source>
</evidence>
<dbReference type="PROSITE" id="PS00331">
    <property type="entry name" value="MALIC_ENZYMES"/>
    <property type="match status" value="1"/>
</dbReference>
<evidence type="ECO:0000256" key="9">
    <source>
        <dbReference type="ARBA" id="ARBA00051739"/>
    </source>
</evidence>
<dbReference type="AlphaFoldDB" id="A0A1L6TFX3"/>
<dbReference type="NCBIfam" id="NF010052">
    <property type="entry name" value="PRK13529.1"/>
    <property type="match status" value="1"/>
</dbReference>
<evidence type="ECO:0000256" key="14">
    <source>
        <dbReference type="PIRSR" id="PIRSR000106-3"/>
    </source>
</evidence>
<dbReference type="Pfam" id="PF03949">
    <property type="entry name" value="Malic_M"/>
    <property type="match status" value="1"/>
</dbReference>
<sequence>MRNNALFGCFTDEKTGKIYIKTSIKGKALLTMPQLNKGTAFTEEERKEFGLCGKLPQRVETLDEQVERCYLQFQRFSSPLEKSIYLRNLHEISETLFYKLVSQHMHSMLPVIYTPTVGDAVEEYSREFRRPRGLFISYEDRHRIEEILDNRTNPEVDLVVVSDAEGILGIGDQGIGGIEIPVAKLMVYTLCGGFHPSRGVPVYLDCGTNNRALLDDPFYLGWRHERLTRKQYDEFIDLFVKAVRKKFPQAFLHWEDFGRDNARRNLERYRQQICTFNDDMQGTGVVTLAALLAAIKASGADFIDHRVVIFGAGTAGVGIADQICDAMCHYGLSREEAYQRFWLIDRTGLLLKDSEGLQDFQAPYARTDQDVKDWQGKDSPAGIGLAEVISNVKPTILIGSSTVGRAFSKEIIEDMASHVDRPIIFPLSNPTARAEADPRDLLEWTEGKALVATGSPFSRVHFNDKLVRIAQCNNAFVFPGIGMGVIAAGASKLTDGMLWAATEVLSELAPVHEDPEAALLPELREARAVSREIAIAVIKVAQQEGVAAHTGDPAKLYDSLVWEPQYLPYRYSGQA</sequence>
<keyword evidence="7" id="KW-0464">Manganese</keyword>
<evidence type="ECO:0000256" key="15">
    <source>
        <dbReference type="RuleBase" id="RU003427"/>
    </source>
</evidence>
<keyword evidence="6" id="KW-0520">NAD</keyword>
<feature type="active site" description="Proton acceptor" evidence="12">
    <location>
        <position position="184"/>
    </location>
</feature>
<dbReference type="PANTHER" id="PTHR23406:SF34">
    <property type="entry name" value="NAD-DEPENDENT MALIC ENZYME, MITOCHONDRIAL"/>
    <property type="match status" value="1"/>
</dbReference>
<evidence type="ECO:0000256" key="5">
    <source>
        <dbReference type="ARBA" id="ARBA00023002"/>
    </source>
</evidence>
<keyword evidence="4 14" id="KW-0479">Metal-binding</keyword>
<dbReference type="SMART" id="SM00919">
    <property type="entry name" value="Malic_M"/>
    <property type="match status" value="1"/>
</dbReference>
<comment type="subunit">
    <text evidence="3">Homodimer.</text>
</comment>
<feature type="binding site" evidence="14">
    <location>
        <position position="256"/>
    </location>
    <ligand>
        <name>a divalent metal cation</name>
        <dbReference type="ChEBI" id="CHEBI:60240"/>
    </ligand>
</feature>
<dbReference type="InterPro" id="IPR001891">
    <property type="entry name" value="Malic_OxRdtase"/>
</dbReference>
<dbReference type="InterPro" id="IPR012302">
    <property type="entry name" value="Malic_NAD-bd"/>
</dbReference>
<evidence type="ECO:0000256" key="7">
    <source>
        <dbReference type="ARBA" id="ARBA00023211"/>
    </source>
</evidence>
<dbReference type="GO" id="GO:0004470">
    <property type="term" value="F:malic enzyme activity"/>
    <property type="evidence" value="ECO:0007669"/>
    <property type="project" value="InterPro"/>
</dbReference>
<proteinExistence type="inferred from homology"/>
<comment type="catalytic activity">
    <reaction evidence="9">
        <text>(S)-malate + H(+) = (S)-lactate + CO2</text>
        <dbReference type="Rhea" id="RHEA:46276"/>
        <dbReference type="ChEBI" id="CHEBI:15378"/>
        <dbReference type="ChEBI" id="CHEBI:15589"/>
        <dbReference type="ChEBI" id="CHEBI:16526"/>
        <dbReference type="ChEBI" id="CHEBI:16651"/>
        <dbReference type="EC" id="4.1.1.101"/>
    </reaction>
</comment>
<dbReference type="InterPro" id="IPR037062">
    <property type="entry name" value="Malic_N_dom_sf"/>
</dbReference>
<accession>A0A1L6TFX3</accession>
<dbReference type="EC" id="4.1.1.101" evidence="10"/>
<dbReference type="Proteomes" id="UP000029558">
    <property type="component" value="Chromosome"/>
</dbReference>
<dbReference type="GO" id="GO:0046872">
    <property type="term" value="F:metal ion binding"/>
    <property type="evidence" value="ECO:0007669"/>
    <property type="project" value="UniProtKB-KW"/>
</dbReference>
<dbReference type="InterPro" id="IPR046346">
    <property type="entry name" value="Aminoacid_DH-like_N_sf"/>
</dbReference>
<dbReference type="GO" id="GO:0043464">
    <property type="term" value="P:malolactic fermentation"/>
    <property type="evidence" value="ECO:0007669"/>
    <property type="project" value="UniProtKB-ARBA"/>
</dbReference>
<dbReference type="GO" id="GO:0051287">
    <property type="term" value="F:NAD binding"/>
    <property type="evidence" value="ECO:0007669"/>
    <property type="project" value="InterPro"/>
</dbReference>
<dbReference type="SUPFAM" id="SSF51735">
    <property type="entry name" value="NAD(P)-binding Rossmann-fold domains"/>
    <property type="match status" value="1"/>
</dbReference>
<keyword evidence="5" id="KW-0560">Oxidoreductase</keyword>
<dbReference type="PIRSF" id="PIRSF000106">
    <property type="entry name" value="ME"/>
    <property type="match status" value="1"/>
</dbReference>
<dbReference type="GO" id="GO:0043883">
    <property type="term" value="F:malolactic enzyme activity"/>
    <property type="evidence" value="ECO:0007669"/>
    <property type="project" value="UniProtKB-EC"/>
</dbReference>
<evidence type="ECO:0000256" key="3">
    <source>
        <dbReference type="ARBA" id="ARBA00011738"/>
    </source>
</evidence>
<evidence type="ECO:0000256" key="11">
    <source>
        <dbReference type="ARBA" id="ARBA00074565"/>
    </source>
</evidence>
<evidence type="ECO:0000256" key="13">
    <source>
        <dbReference type="PIRSR" id="PIRSR000106-2"/>
    </source>
</evidence>
<evidence type="ECO:0000256" key="10">
    <source>
        <dbReference type="ARBA" id="ARBA00066983"/>
    </source>
</evidence>
<gene>
    <name evidence="16" type="ORF">KU39_93</name>
</gene>
<comment type="similarity">
    <text evidence="2 15">Belongs to the malic enzymes family.</text>
</comment>
<dbReference type="FunFam" id="3.40.50.720:FF:000182">
    <property type="entry name" value="NAD-dependent malic enzyme"/>
    <property type="match status" value="1"/>
</dbReference>
<feature type="binding site" evidence="14">
    <location>
        <position position="279"/>
    </location>
    <ligand>
        <name>a divalent metal cation</name>
        <dbReference type="ChEBI" id="CHEBI:60240"/>
    </ligand>
</feature>
<dbReference type="OrthoDB" id="3314528at2"/>
<dbReference type="PRINTS" id="PR00072">
    <property type="entry name" value="MALOXRDTASE"/>
</dbReference>
<dbReference type="SUPFAM" id="SSF53223">
    <property type="entry name" value="Aminoacid dehydrogenase-like, N-terminal domain"/>
    <property type="match status" value="1"/>
</dbReference>
<dbReference type="InterPro" id="IPR036291">
    <property type="entry name" value="NAD(P)-bd_dom_sf"/>
</dbReference>
<reference evidence="16 17" key="1">
    <citation type="journal article" date="2014" name="Genome Announc.">
        <title>Comparative Genome Analysis of Two Isolates of the Fish Pathogen Piscirickettsia salmonis from Different Hosts Reveals Major Differences in Virulence-Associated Secretion Systems.</title>
        <authorList>
            <person name="Bohle H."/>
            <person name="Henriquez P."/>
            <person name="Grothusen H."/>
            <person name="Navas E."/>
            <person name="Sandoval A."/>
            <person name="Bustamante F."/>
            <person name="Bustos P."/>
            <person name="Mancilla M."/>
        </authorList>
    </citation>
    <scope>NUCLEOTIDE SEQUENCE [LARGE SCALE GENOMIC DNA]</scope>
    <source>
        <strain evidence="17">B1-32597</strain>
    </source>
</reference>
<evidence type="ECO:0000256" key="12">
    <source>
        <dbReference type="PIRSR" id="PIRSR000106-1"/>
    </source>
</evidence>
<evidence type="ECO:0000313" key="16">
    <source>
        <dbReference type="EMBL" id="ALB21281.1"/>
    </source>
</evidence>
<feature type="binding site" evidence="13">
    <location>
        <position position="429"/>
    </location>
    <ligand>
        <name>(S)-malate</name>
        <dbReference type="ChEBI" id="CHEBI:15589"/>
    </ligand>
</feature>
<evidence type="ECO:0000313" key="17">
    <source>
        <dbReference type="Proteomes" id="UP000029558"/>
    </source>
</evidence>
<dbReference type="CDD" id="cd05312">
    <property type="entry name" value="NAD_bind_1_malic_enz"/>
    <property type="match status" value="1"/>
</dbReference>